<organism evidence="3">
    <name type="scientific">Salvia splendens</name>
    <name type="common">Scarlet sage</name>
    <dbReference type="NCBI Taxonomy" id="180675"/>
    <lineage>
        <taxon>Eukaryota</taxon>
        <taxon>Viridiplantae</taxon>
        <taxon>Streptophyta</taxon>
        <taxon>Embryophyta</taxon>
        <taxon>Tracheophyta</taxon>
        <taxon>Spermatophyta</taxon>
        <taxon>Magnoliopsida</taxon>
        <taxon>eudicotyledons</taxon>
        <taxon>Gunneridae</taxon>
        <taxon>Pentapetalae</taxon>
        <taxon>asterids</taxon>
        <taxon>lamiids</taxon>
        <taxon>Lamiales</taxon>
        <taxon>Lamiaceae</taxon>
        <taxon>Nepetoideae</taxon>
        <taxon>Mentheae</taxon>
        <taxon>Salviinae</taxon>
        <taxon>Salvia</taxon>
        <taxon>Salvia subgen. Calosphace</taxon>
        <taxon>core Calosphace</taxon>
    </lineage>
</organism>
<dbReference type="InterPro" id="IPR046848">
    <property type="entry name" value="E_motif"/>
</dbReference>
<dbReference type="Pfam" id="PF01535">
    <property type="entry name" value="PPR"/>
    <property type="match status" value="4"/>
</dbReference>
<dbReference type="PANTHER" id="PTHR24015">
    <property type="entry name" value="OS07G0578800 PROTEIN-RELATED"/>
    <property type="match status" value="1"/>
</dbReference>
<dbReference type="NCBIfam" id="TIGR00756">
    <property type="entry name" value="PPR"/>
    <property type="match status" value="5"/>
</dbReference>
<comment type="caution">
    <text evidence="3">The sequence shown here is derived from an EMBL/GenBank/DDBJ whole genome shotgun (WGS) entry which is preliminary data.</text>
</comment>
<dbReference type="FunFam" id="1.25.40.10:FF:000090">
    <property type="entry name" value="Pentatricopeptide repeat-containing protein, chloroplastic"/>
    <property type="match status" value="1"/>
</dbReference>
<dbReference type="InterPro" id="IPR011990">
    <property type="entry name" value="TPR-like_helical_dom_sf"/>
</dbReference>
<evidence type="ECO:0000256" key="2">
    <source>
        <dbReference type="PROSITE-ProRule" id="PRU00708"/>
    </source>
</evidence>
<evidence type="ECO:0000313" key="3">
    <source>
        <dbReference type="EMBL" id="KAG6384939.1"/>
    </source>
</evidence>
<dbReference type="GO" id="GO:0009451">
    <property type="term" value="P:RNA modification"/>
    <property type="evidence" value="ECO:0007669"/>
    <property type="project" value="InterPro"/>
</dbReference>
<feature type="repeat" description="PPR" evidence="2">
    <location>
        <begin position="116"/>
        <end position="150"/>
    </location>
</feature>
<dbReference type="Proteomes" id="UP000298416">
    <property type="component" value="Unassembled WGS sequence"/>
</dbReference>
<gene>
    <name evidence="3" type="ORF">SASPL_153762</name>
</gene>
<reference evidence="3" key="1">
    <citation type="submission" date="2018-01" db="EMBL/GenBank/DDBJ databases">
        <authorList>
            <person name="Mao J.F."/>
        </authorList>
    </citation>
    <scope>NUCLEOTIDE SEQUENCE</scope>
    <source>
        <strain evidence="3">Huo1</strain>
        <tissue evidence="3">Leaf</tissue>
    </source>
</reference>
<name>A0A8X8VZ09_SALSN</name>
<dbReference type="PANTHER" id="PTHR24015:SF1993">
    <property type="entry name" value="PENTATRICOPEPTIDE REPEAT-CONTAINING PROTEIN"/>
    <property type="match status" value="1"/>
</dbReference>
<dbReference type="GO" id="GO:0003723">
    <property type="term" value="F:RNA binding"/>
    <property type="evidence" value="ECO:0007669"/>
    <property type="project" value="InterPro"/>
</dbReference>
<feature type="repeat" description="PPR" evidence="2">
    <location>
        <begin position="391"/>
        <end position="421"/>
    </location>
</feature>
<feature type="repeat" description="PPR" evidence="2">
    <location>
        <begin position="219"/>
        <end position="253"/>
    </location>
</feature>
<keyword evidence="1" id="KW-0677">Repeat</keyword>
<protein>
    <recommendedName>
        <fullName evidence="5">Pentatricopeptide repeat-containing protein</fullName>
    </recommendedName>
</protein>
<dbReference type="PROSITE" id="PS51375">
    <property type="entry name" value="PPR"/>
    <property type="match status" value="5"/>
</dbReference>
<dbReference type="Pfam" id="PF13041">
    <property type="entry name" value="PPR_2"/>
    <property type="match status" value="2"/>
</dbReference>
<dbReference type="EMBL" id="PNBA02000022">
    <property type="protein sequence ID" value="KAG6384939.1"/>
    <property type="molecule type" value="Genomic_DNA"/>
</dbReference>
<accession>A0A8X8VZ09</accession>
<dbReference type="FunFam" id="1.25.40.10:FF:000344">
    <property type="entry name" value="Pentatricopeptide repeat-containing protein"/>
    <property type="match status" value="1"/>
</dbReference>
<dbReference type="Pfam" id="PF20431">
    <property type="entry name" value="E_motif"/>
    <property type="match status" value="1"/>
</dbReference>
<feature type="repeat" description="PPR" evidence="2">
    <location>
        <begin position="321"/>
        <end position="355"/>
    </location>
</feature>
<evidence type="ECO:0000313" key="4">
    <source>
        <dbReference type="Proteomes" id="UP000298416"/>
    </source>
</evidence>
<feature type="repeat" description="PPR" evidence="2">
    <location>
        <begin position="422"/>
        <end position="456"/>
    </location>
</feature>
<keyword evidence="4" id="KW-1185">Reference proteome</keyword>
<dbReference type="InterPro" id="IPR002885">
    <property type="entry name" value="PPR_rpt"/>
</dbReference>
<proteinExistence type="predicted"/>
<evidence type="ECO:0008006" key="5">
    <source>
        <dbReference type="Google" id="ProtNLM"/>
    </source>
</evidence>
<sequence length="793" mass="87838">MVSNHTLLLLNRFSVTSWNYCIRQAVNNGDFHKALILFAQMKQQSHLHPNNLTYPFIAKACAKLSDLNLSTMIHAHVVKKPYCWDVYVHTALVDMYVKCGRLGCAQGVFDEMPVCDVASWNALVVGFARAGIFDRVSLLFSRMRAAGVMPDAVTLMGLTHLISGLKDSMLLGGVHCFGMKCGVEKDVLVANTLIAGYAKCHEMFLAEKVFLGIASDCLSVVSWNALIAGFAYFEEWEKAIEVYIRMLRDEYQPDASTILNLLSSMAQQSDSLLCGMLVHAHGVKIGCYADITVLNTLVCMYSKCGAIESARYIFDCMSVRSCITWTVMIGSYADKGDLDEALSLFHEMEAAGEKPDSVTVFHLIAACGKVGGLDVGRWIDAYSSAKGLKKDVMVCNALIDMYSKCGSMEHAESVFLAMDEKNVVSWTTLISGFALNGRSREALDHFDRMLESGEKPNHVTFLAVLQACTHAGLLEKGWEIFNMMTSEYHLNPGLDHYACVADLFGRRGKLKEALHFIQEMSVSPDAGIWGALLSACKIHRDLEIAEHAARHLFRLVPRAAAPYVEMANVYALANEWSGVAAMRMEMKAKQVAKIPGQSVVHIDGKCYSFTVEDRFHPNRCRIFETLDYLLYMSTDVDTFKEKAKLFTYSIVACGLPSIPGIDGVPAFHGRLDLLLHEYAISINHQAMVNVYISRNAESDTNRCGAEEEGYIAEMLKQGQFPSALKLSNDKTSGFSGSANHSCVASVSAVYQMSLLERMCAIATKSNDELVRHEALSVTNLILTRRNAYLERDK</sequence>
<reference evidence="3" key="2">
    <citation type="submission" date="2020-08" db="EMBL/GenBank/DDBJ databases">
        <title>Plant Genome Project.</title>
        <authorList>
            <person name="Zhang R.-G."/>
        </authorList>
    </citation>
    <scope>NUCLEOTIDE SEQUENCE</scope>
    <source>
        <strain evidence="3">Huo1</strain>
        <tissue evidence="3">Leaf</tissue>
    </source>
</reference>
<evidence type="ECO:0000256" key="1">
    <source>
        <dbReference type="ARBA" id="ARBA00022737"/>
    </source>
</evidence>
<dbReference type="Pfam" id="PF13812">
    <property type="entry name" value="PPR_3"/>
    <property type="match status" value="1"/>
</dbReference>
<dbReference type="Gene3D" id="1.25.40.10">
    <property type="entry name" value="Tetratricopeptide repeat domain"/>
    <property type="match status" value="4"/>
</dbReference>
<dbReference type="FunFam" id="1.25.40.10:FF:000968">
    <property type="entry name" value="Pentatricopeptide repeat-containing protein, mitochondrial"/>
    <property type="match status" value="1"/>
</dbReference>
<dbReference type="AlphaFoldDB" id="A0A8X8VZ09"/>
<dbReference type="InterPro" id="IPR046960">
    <property type="entry name" value="PPR_At4g14850-like_plant"/>
</dbReference>
<dbReference type="SUPFAM" id="SSF48452">
    <property type="entry name" value="TPR-like"/>
    <property type="match status" value="1"/>
</dbReference>